<gene>
    <name evidence="3" type="ORF">OIDMADRAFT_43938</name>
</gene>
<protein>
    <recommendedName>
        <fullName evidence="5">Acetylserotonin methytransferase-like protein</fullName>
    </recommendedName>
</protein>
<reference evidence="4" key="2">
    <citation type="submission" date="2015-01" db="EMBL/GenBank/DDBJ databases">
        <title>Evolutionary Origins and Diversification of the Mycorrhizal Mutualists.</title>
        <authorList>
            <consortium name="DOE Joint Genome Institute"/>
            <consortium name="Mycorrhizal Genomics Consortium"/>
            <person name="Kohler A."/>
            <person name="Kuo A."/>
            <person name="Nagy L.G."/>
            <person name="Floudas D."/>
            <person name="Copeland A."/>
            <person name="Barry K.W."/>
            <person name="Cichocki N."/>
            <person name="Veneault-Fourrey C."/>
            <person name="LaButti K."/>
            <person name="Lindquist E.A."/>
            <person name="Lipzen A."/>
            <person name="Lundell T."/>
            <person name="Morin E."/>
            <person name="Murat C."/>
            <person name="Riley R."/>
            <person name="Ohm R."/>
            <person name="Sun H."/>
            <person name="Tunlid A."/>
            <person name="Henrissat B."/>
            <person name="Grigoriev I.V."/>
            <person name="Hibbett D.S."/>
            <person name="Martin F."/>
        </authorList>
    </citation>
    <scope>NUCLEOTIDE SEQUENCE [LARGE SCALE GENOMIC DNA]</scope>
    <source>
        <strain evidence="4">Zn</strain>
    </source>
</reference>
<keyword evidence="2" id="KW-0472">Membrane</keyword>
<feature type="transmembrane region" description="Helical" evidence="2">
    <location>
        <begin position="506"/>
        <end position="530"/>
    </location>
</feature>
<dbReference type="OrthoDB" id="5383338at2759"/>
<feature type="region of interest" description="Disordered" evidence="1">
    <location>
        <begin position="1"/>
        <end position="83"/>
    </location>
</feature>
<dbReference type="STRING" id="913774.A0A0C3GQ00"/>
<organism evidence="3 4">
    <name type="scientific">Oidiodendron maius (strain Zn)</name>
    <dbReference type="NCBI Taxonomy" id="913774"/>
    <lineage>
        <taxon>Eukaryota</taxon>
        <taxon>Fungi</taxon>
        <taxon>Dikarya</taxon>
        <taxon>Ascomycota</taxon>
        <taxon>Pezizomycotina</taxon>
        <taxon>Leotiomycetes</taxon>
        <taxon>Leotiomycetes incertae sedis</taxon>
        <taxon>Myxotrichaceae</taxon>
        <taxon>Oidiodendron</taxon>
    </lineage>
</organism>
<accession>A0A0C3GQ00</accession>
<proteinExistence type="predicted"/>
<keyword evidence="2" id="KW-1133">Transmembrane helix</keyword>
<evidence type="ECO:0000313" key="3">
    <source>
        <dbReference type="EMBL" id="KIM98085.1"/>
    </source>
</evidence>
<evidence type="ECO:0000313" key="4">
    <source>
        <dbReference type="Proteomes" id="UP000054321"/>
    </source>
</evidence>
<feature type="region of interest" description="Disordered" evidence="1">
    <location>
        <begin position="265"/>
        <end position="284"/>
    </location>
</feature>
<evidence type="ECO:0008006" key="5">
    <source>
        <dbReference type="Google" id="ProtNLM"/>
    </source>
</evidence>
<keyword evidence="4" id="KW-1185">Reference proteome</keyword>
<dbReference type="HOGENOM" id="CLU_005933_0_0_1"/>
<keyword evidence="2" id="KW-0812">Transmembrane</keyword>
<dbReference type="AlphaFoldDB" id="A0A0C3GQ00"/>
<reference evidence="3 4" key="1">
    <citation type="submission" date="2014-04" db="EMBL/GenBank/DDBJ databases">
        <authorList>
            <consortium name="DOE Joint Genome Institute"/>
            <person name="Kuo A."/>
            <person name="Martino E."/>
            <person name="Perotto S."/>
            <person name="Kohler A."/>
            <person name="Nagy L.G."/>
            <person name="Floudas D."/>
            <person name="Copeland A."/>
            <person name="Barry K.W."/>
            <person name="Cichocki N."/>
            <person name="Veneault-Fourrey C."/>
            <person name="LaButti K."/>
            <person name="Lindquist E.A."/>
            <person name="Lipzen A."/>
            <person name="Lundell T."/>
            <person name="Morin E."/>
            <person name="Murat C."/>
            <person name="Sun H."/>
            <person name="Tunlid A."/>
            <person name="Henrissat B."/>
            <person name="Grigoriev I.V."/>
            <person name="Hibbett D.S."/>
            <person name="Martin F."/>
            <person name="Nordberg H.P."/>
            <person name="Cantor M.N."/>
            <person name="Hua S.X."/>
        </authorList>
    </citation>
    <scope>NUCLEOTIDE SEQUENCE [LARGE SCALE GENOMIC DNA]</scope>
    <source>
        <strain evidence="3 4">Zn</strain>
    </source>
</reference>
<feature type="region of interest" description="Disordered" evidence="1">
    <location>
        <begin position="442"/>
        <end position="468"/>
    </location>
</feature>
<feature type="compositionally biased region" description="Pro residues" evidence="1">
    <location>
        <begin position="63"/>
        <end position="76"/>
    </location>
</feature>
<evidence type="ECO:0000256" key="2">
    <source>
        <dbReference type="SAM" id="Phobius"/>
    </source>
</evidence>
<sequence length="540" mass="59397">MAESNKPVNMGLKLFPPPPKVPRKASVSRPATRTQPPAHSSAGRQSSLGGRQSPRNGRNSPTATPPAAMPAAPPPAHYGMERAPTSFSEAPTLVRSNSNASQQSITRAGLDVAPPRGEMPVMHSIFPRYNPDLALEHQPYYPTQASPTHIPREVISRRPYSPEGRSPLQSPAVLGLHPGQFPRGISDAPIMDPSSNEEMKELWKVVNGWRVQQSEARTFCMKMTSSAEEPVHTLSSATQPFYTIRLDPTSASAQVTVKRHDPTKVTKRFSTPKGSSPSRADPGNEVLRTTLEEAARRLPPNDGLVALLYPKAASDRVIDLANNPTPRADIEQIVASAEYECGRLVWDEDSKKYYLVHPAVSTPFVISISSSPAWSKVEYVLEHEQLPRNLVRLVRDGAGSGLMEVDTGAAAKIDCYFIMDVAVCAVLLVAITEEEKHHVERFEAPPVPAPNSPLPKASKSKKVKERKDKEKNVKVEEFELDLESQDYSMKREKTDKAEKIPGCFGLIWMMVKCFVWSVTMLIKGVAKVIIAISKALTRTK</sequence>
<dbReference type="InParanoid" id="A0A0C3GQ00"/>
<dbReference type="EMBL" id="KN832881">
    <property type="protein sequence ID" value="KIM98085.1"/>
    <property type="molecule type" value="Genomic_DNA"/>
</dbReference>
<name>A0A0C3GQ00_OIDMZ</name>
<evidence type="ECO:0000256" key="1">
    <source>
        <dbReference type="SAM" id="MobiDB-lite"/>
    </source>
</evidence>
<feature type="compositionally biased region" description="Polar residues" evidence="1">
    <location>
        <begin position="29"/>
        <end position="60"/>
    </location>
</feature>
<dbReference type="Proteomes" id="UP000054321">
    <property type="component" value="Unassembled WGS sequence"/>
</dbReference>
<feature type="compositionally biased region" description="Polar residues" evidence="1">
    <location>
        <begin position="268"/>
        <end position="278"/>
    </location>
</feature>